<protein>
    <recommendedName>
        <fullName evidence="2">ubiquitinyl hydrolase 1</fullName>
        <ecNumber evidence="2">3.4.19.12</ecNumber>
    </recommendedName>
</protein>
<dbReference type="PANTHER" id="PTHR12931">
    <property type="entry name" value="UBIQUITIN THIOLESTERASE PROTEIN OTUB"/>
    <property type="match status" value="1"/>
</dbReference>
<evidence type="ECO:0000259" key="8">
    <source>
        <dbReference type="PROSITE" id="PS50802"/>
    </source>
</evidence>
<keyword evidence="3" id="KW-0645">Protease</keyword>
<evidence type="ECO:0000313" key="10">
    <source>
        <dbReference type="Proteomes" id="UP000886523"/>
    </source>
</evidence>
<dbReference type="InterPro" id="IPR042468">
    <property type="entry name" value="Peptidase_C65_otubain_sub1"/>
</dbReference>
<proteinExistence type="predicted"/>
<dbReference type="EC" id="3.4.19.12" evidence="2"/>
<dbReference type="GO" id="GO:0071108">
    <property type="term" value="P:protein K48-linked deubiquitination"/>
    <property type="evidence" value="ECO:0007669"/>
    <property type="project" value="TreeGrafter"/>
</dbReference>
<dbReference type="PROSITE" id="PS50802">
    <property type="entry name" value="OTU"/>
    <property type="match status" value="1"/>
</dbReference>
<evidence type="ECO:0000313" key="9">
    <source>
        <dbReference type="EMBL" id="KAF9516724.1"/>
    </source>
</evidence>
<dbReference type="CDD" id="cd22749">
    <property type="entry name" value="Otubain_C65"/>
    <property type="match status" value="1"/>
</dbReference>
<keyword evidence="4" id="KW-0833">Ubl conjugation pathway</keyword>
<evidence type="ECO:0000256" key="7">
    <source>
        <dbReference type="SAM" id="MobiDB-lite"/>
    </source>
</evidence>
<name>A0A9P6B2W3_9AGAM</name>
<comment type="catalytic activity">
    <reaction evidence="1">
        <text>Thiol-dependent hydrolysis of ester, thioester, amide, peptide and isopeptide bonds formed by the C-terminal Gly of ubiquitin (a 76-residue protein attached to proteins as an intracellular targeting signal).</text>
        <dbReference type="EC" id="3.4.19.12"/>
    </reaction>
</comment>
<dbReference type="Pfam" id="PF10275">
    <property type="entry name" value="Peptidase_C65"/>
    <property type="match status" value="1"/>
</dbReference>
<keyword evidence="6" id="KW-0788">Thiol protease</keyword>
<dbReference type="InterPro" id="IPR042467">
    <property type="entry name" value="Peptidase_C65_otubain_sub2"/>
</dbReference>
<dbReference type="PANTHER" id="PTHR12931:SF15">
    <property type="entry name" value="UBIQUITIN THIOESTERASE OTUBAIN-LIKE"/>
    <property type="match status" value="1"/>
</dbReference>
<dbReference type="GO" id="GO:0006508">
    <property type="term" value="P:proteolysis"/>
    <property type="evidence" value="ECO:0007669"/>
    <property type="project" value="UniProtKB-KW"/>
</dbReference>
<dbReference type="InterPro" id="IPR003323">
    <property type="entry name" value="OTU_dom"/>
</dbReference>
<dbReference type="EMBL" id="MU128937">
    <property type="protein sequence ID" value="KAF9516724.1"/>
    <property type="molecule type" value="Genomic_DNA"/>
</dbReference>
<dbReference type="AlphaFoldDB" id="A0A9P6B2W3"/>
<keyword evidence="5" id="KW-0378">Hydrolase</keyword>
<evidence type="ECO:0000256" key="6">
    <source>
        <dbReference type="ARBA" id="ARBA00022807"/>
    </source>
</evidence>
<dbReference type="InterPro" id="IPR038765">
    <property type="entry name" value="Papain-like_cys_pep_sf"/>
</dbReference>
<organism evidence="9 10">
    <name type="scientific">Hydnum rufescens UP504</name>
    <dbReference type="NCBI Taxonomy" id="1448309"/>
    <lineage>
        <taxon>Eukaryota</taxon>
        <taxon>Fungi</taxon>
        <taxon>Dikarya</taxon>
        <taxon>Basidiomycota</taxon>
        <taxon>Agaricomycotina</taxon>
        <taxon>Agaricomycetes</taxon>
        <taxon>Cantharellales</taxon>
        <taxon>Hydnaceae</taxon>
        <taxon>Hydnum</taxon>
    </lineage>
</organism>
<evidence type="ECO:0000256" key="3">
    <source>
        <dbReference type="ARBA" id="ARBA00022670"/>
    </source>
</evidence>
<dbReference type="Gene3D" id="1.20.1300.20">
    <property type="entry name" value="Peptidase C65 Otubain, subdomain 2"/>
    <property type="match status" value="1"/>
</dbReference>
<gene>
    <name evidence="9" type="ORF">BS47DRAFT_1327253</name>
</gene>
<feature type="compositionally biased region" description="Low complexity" evidence="7">
    <location>
        <begin position="27"/>
        <end position="38"/>
    </location>
</feature>
<evidence type="ECO:0000256" key="4">
    <source>
        <dbReference type="ARBA" id="ARBA00022786"/>
    </source>
</evidence>
<dbReference type="Proteomes" id="UP000886523">
    <property type="component" value="Unassembled WGS sequence"/>
</dbReference>
<dbReference type="OrthoDB" id="18915at2759"/>
<dbReference type="GO" id="GO:0004843">
    <property type="term" value="F:cysteine-type deubiquitinase activity"/>
    <property type="evidence" value="ECO:0007669"/>
    <property type="project" value="UniProtKB-EC"/>
</dbReference>
<evidence type="ECO:0000256" key="5">
    <source>
        <dbReference type="ARBA" id="ARBA00022801"/>
    </source>
</evidence>
<sequence>MADRDSVPSPIIPLRFRADPESPPSPVVASSSSGSHPATIQSSHFGGAGDASSDPPIAESGGVEDLIDAKIFSLLTASKDQEASQRPLISATIPLSLLRSEYPELSPFSLKIAWLAGHGWTGLRRVKGDGDCFYRAVAFAYVERILHHNSSSEKAGIPLMRRLDVLQLSLDDLKDLGFDPRVYEDIYRVLHYVISNITLPDMRGETLSPSSLLAHFQDPVVSNSVVMFLRLITSAYIRLHPEDFVPFLFDPINGEAMDLQTFCEREVEPTGKEADHPQILALSRSLQTSIDVAYVDGGIAGSRDSSSSSWVDDVGRVNFVHFETDDADGQYGAQDPITLLFRPGHYDILERKSMERNEYRKQAKFY</sequence>
<keyword evidence="10" id="KW-1185">Reference proteome</keyword>
<dbReference type="SUPFAM" id="SSF54001">
    <property type="entry name" value="Cysteine proteinases"/>
    <property type="match status" value="1"/>
</dbReference>
<feature type="domain" description="OTU" evidence="8">
    <location>
        <begin position="121"/>
        <end position="352"/>
    </location>
</feature>
<evidence type="ECO:0000256" key="1">
    <source>
        <dbReference type="ARBA" id="ARBA00000707"/>
    </source>
</evidence>
<dbReference type="GO" id="GO:0043130">
    <property type="term" value="F:ubiquitin binding"/>
    <property type="evidence" value="ECO:0007669"/>
    <property type="project" value="TreeGrafter"/>
</dbReference>
<dbReference type="Gene3D" id="3.30.200.60">
    <property type="entry name" value="Peptidase C65 Otubain, subdomain 1"/>
    <property type="match status" value="1"/>
</dbReference>
<dbReference type="GO" id="GO:0005634">
    <property type="term" value="C:nucleus"/>
    <property type="evidence" value="ECO:0007669"/>
    <property type="project" value="TreeGrafter"/>
</dbReference>
<accession>A0A9P6B2W3</accession>
<feature type="region of interest" description="Disordered" evidence="7">
    <location>
        <begin position="1"/>
        <end position="59"/>
    </location>
</feature>
<evidence type="ECO:0000256" key="2">
    <source>
        <dbReference type="ARBA" id="ARBA00012759"/>
    </source>
</evidence>
<comment type="caution">
    <text evidence="9">The sequence shown here is derived from an EMBL/GenBank/DDBJ whole genome shotgun (WGS) entry which is preliminary data.</text>
</comment>
<dbReference type="InterPro" id="IPR019400">
    <property type="entry name" value="Peptidase_C65_otubain"/>
</dbReference>
<reference evidence="9" key="1">
    <citation type="journal article" date="2020" name="Nat. Commun.">
        <title>Large-scale genome sequencing of mycorrhizal fungi provides insights into the early evolution of symbiotic traits.</title>
        <authorList>
            <person name="Miyauchi S."/>
            <person name="Kiss E."/>
            <person name="Kuo A."/>
            <person name="Drula E."/>
            <person name="Kohler A."/>
            <person name="Sanchez-Garcia M."/>
            <person name="Morin E."/>
            <person name="Andreopoulos B."/>
            <person name="Barry K.W."/>
            <person name="Bonito G."/>
            <person name="Buee M."/>
            <person name="Carver A."/>
            <person name="Chen C."/>
            <person name="Cichocki N."/>
            <person name="Clum A."/>
            <person name="Culley D."/>
            <person name="Crous P.W."/>
            <person name="Fauchery L."/>
            <person name="Girlanda M."/>
            <person name="Hayes R.D."/>
            <person name="Keri Z."/>
            <person name="LaButti K."/>
            <person name="Lipzen A."/>
            <person name="Lombard V."/>
            <person name="Magnuson J."/>
            <person name="Maillard F."/>
            <person name="Murat C."/>
            <person name="Nolan M."/>
            <person name="Ohm R.A."/>
            <person name="Pangilinan J."/>
            <person name="Pereira M.F."/>
            <person name="Perotto S."/>
            <person name="Peter M."/>
            <person name="Pfister S."/>
            <person name="Riley R."/>
            <person name="Sitrit Y."/>
            <person name="Stielow J.B."/>
            <person name="Szollosi G."/>
            <person name="Zifcakova L."/>
            <person name="Stursova M."/>
            <person name="Spatafora J.W."/>
            <person name="Tedersoo L."/>
            <person name="Vaario L.M."/>
            <person name="Yamada A."/>
            <person name="Yan M."/>
            <person name="Wang P."/>
            <person name="Xu J."/>
            <person name="Bruns T."/>
            <person name="Baldrian P."/>
            <person name="Vilgalys R."/>
            <person name="Dunand C."/>
            <person name="Henrissat B."/>
            <person name="Grigoriev I.V."/>
            <person name="Hibbett D."/>
            <person name="Nagy L.G."/>
            <person name="Martin F.M."/>
        </authorList>
    </citation>
    <scope>NUCLEOTIDE SEQUENCE</scope>
    <source>
        <strain evidence="9">UP504</strain>
    </source>
</reference>